<dbReference type="STRING" id="1033806.HTIA_0187"/>
<sequence length="268" mass="27909">MTTVRDVRAMAGEDPITMLTAYDATTAELVEASGVDVILVGDSLGNAVLGHDSTLPVTMDQMVSHTGAVVRGTDEALVVADLPFLSIGADRGDSIEHAGRLLKEAGANAVKIESGPHTVELTERLVDLGIPVMAHLGLTPQHINRLGYARQGTSQEAAEEIRDLARAHEEAGAFSLVLEHVPANLAATVTDDLSIPTIGIGAGPDCDGQVLVVDDAVGLTESAPPFAEAFGDVREAYADALDDYVGAVEDGSFPADDHSHVADDLDLE</sequence>
<dbReference type="InterPro" id="IPR003700">
    <property type="entry name" value="Pantoate_hydroxy_MeTrfase"/>
</dbReference>
<organism evidence="9 10">
    <name type="scientific">Halorhabdus tiamatea SARL4B</name>
    <dbReference type="NCBI Taxonomy" id="1033806"/>
    <lineage>
        <taxon>Archaea</taxon>
        <taxon>Methanobacteriati</taxon>
        <taxon>Methanobacteriota</taxon>
        <taxon>Stenosarchaea group</taxon>
        <taxon>Halobacteria</taxon>
        <taxon>Halobacteriales</taxon>
        <taxon>Haloarculaceae</taxon>
        <taxon>Halorhabdus</taxon>
    </lineage>
</organism>
<feature type="binding site" evidence="5 7">
    <location>
        <position position="81"/>
    </location>
    <ligand>
        <name>3-methyl-2-oxobutanoate</name>
        <dbReference type="ChEBI" id="CHEBI:11851"/>
    </ligand>
</feature>
<evidence type="ECO:0000256" key="3">
    <source>
        <dbReference type="ARBA" id="ARBA00022679"/>
    </source>
</evidence>
<dbReference type="NCBIfam" id="TIGR00222">
    <property type="entry name" value="panB"/>
    <property type="match status" value="1"/>
</dbReference>
<comment type="caution">
    <text evidence="9">The sequence shown here is derived from an EMBL/GenBank/DDBJ whole genome shotgun (WGS) entry which is preliminary data.</text>
</comment>
<evidence type="ECO:0000256" key="8">
    <source>
        <dbReference type="PIRSR" id="PIRSR000388-3"/>
    </source>
</evidence>
<feature type="binding site" evidence="5 7">
    <location>
        <begin position="42"/>
        <end position="43"/>
    </location>
    <ligand>
        <name>3-methyl-2-oxobutanoate</name>
        <dbReference type="ChEBI" id="CHEBI:11851"/>
    </ligand>
</feature>
<keyword evidence="3 5" id="KW-0808">Transferase</keyword>
<comment type="catalytic activity">
    <reaction evidence="5">
        <text>(6R)-5,10-methylene-5,6,7,8-tetrahydrofolate + 3-methyl-2-oxobutanoate + H2O = 2-dehydropantoate + (6S)-5,6,7,8-tetrahydrofolate</text>
        <dbReference type="Rhea" id="RHEA:11824"/>
        <dbReference type="ChEBI" id="CHEBI:11561"/>
        <dbReference type="ChEBI" id="CHEBI:11851"/>
        <dbReference type="ChEBI" id="CHEBI:15377"/>
        <dbReference type="ChEBI" id="CHEBI:15636"/>
        <dbReference type="ChEBI" id="CHEBI:57453"/>
        <dbReference type="EC" id="2.1.2.11"/>
    </reaction>
</comment>
<keyword evidence="9" id="KW-0489">Methyltransferase</keyword>
<dbReference type="NCBIfam" id="NF001452">
    <property type="entry name" value="PRK00311.1"/>
    <property type="match status" value="1"/>
</dbReference>
<dbReference type="OrthoDB" id="8414at2157"/>
<keyword evidence="5" id="KW-0963">Cytoplasm</keyword>
<dbReference type="Gene3D" id="3.20.20.60">
    <property type="entry name" value="Phosphoenolpyruvate-binding domains"/>
    <property type="match status" value="1"/>
</dbReference>
<reference evidence="9 10" key="1">
    <citation type="journal article" date="2011" name="J. Bacteriol.">
        <title>Genome sequence of Halorhabdus tiamatea, the first archaeon isolated from a deep-sea anoxic brine lake.</title>
        <authorList>
            <person name="Antunes A."/>
            <person name="Alam I."/>
            <person name="Bajic V.B."/>
            <person name="Stingl U."/>
        </authorList>
    </citation>
    <scope>NUCLEOTIDE SEQUENCE [LARGE SCALE GENOMIC DNA]</scope>
    <source>
        <strain evidence="9 10">SARL4B</strain>
    </source>
</reference>
<keyword evidence="5 8" id="KW-0479">Metal-binding</keyword>
<dbReference type="GO" id="GO:0003864">
    <property type="term" value="F:3-methyl-2-oxobutanoate hydroxymethyltransferase activity"/>
    <property type="evidence" value="ECO:0007669"/>
    <property type="project" value="UniProtKB-UniRule"/>
</dbReference>
<dbReference type="InterPro" id="IPR015813">
    <property type="entry name" value="Pyrv/PenolPyrv_kinase-like_dom"/>
</dbReference>
<evidence type="ECO:0000313" key="10">
    <source>
        <dbReference type="Proteomes" id="UP000003861"/>
    </source>
</evidence>
<evidence type="ECO:0000256" key="6">
    <source>
        <dbReference type="PIRSR" id="PIRSR000388-1"/>
    </source>
</evidence>
<dbReference type="CDD" id="cd06557">
    <property type="entry name" value="KPHMT-like"/>
    <property type="match status" value="1"/>
</dbReference>
<dbReference type="PANTHER" id="PTHR20881">
    <property type="entry name" value="3-METHYL-2-OXOBUTANOATE HYDROXYMETHYLTRANSFERASE"/>
    <property type="match status" value="1"/>
</dbReference>
<dbReference type="Pfam" id="PF02548">
    <property type="entry name" value="Pantoate_transf"/>
    <property type="match status" value="1"/>
</dbReference>
<dbReference type="PIRSF" id="PIRSF000388">
    <property type="entry name" value="Pantoate_hydroxy_MeTrfase"/>
    <property type="match status" value="1"/>
</dbReference>
<feature type="active site" description="Proton acceptor" evidence="5 6">
    <location>
        <position position="179"/>
    </location>
</feature>
<dbReference type="eggNOG" id="arCOG00584">
    <property type="taxonomic scope" value="Archaea"/>
</dbReference>
<proteinExistence type="inferred from homology"/>
<dbReference type="AlphaFoldDB" id="U2E4V4"/>
<reference evidence="9 10" key="2">
    <citation type="journal article" date="2013" name="PLoS ONE">
        <title>INDIGO - INtegrated Data Warehouse of MIcrobial GenOmes with Examples from the Red Sea Extremophiles.</title>
        <authorList>
            <person name="Alam I."/>
            <person name="Antunes A."/>
            <person name="Kamau A.A."/>
            <person name="Ba Alawi W."/>
            <person name="Kalkatawi M."/>
            <person name="Stingl U."/>
            <person name="Bajic V.B."/>
        </authorList>
    </citation>
    <scope>NUCLEOTIDE SEQUENCE [LARGE SCALE GENOMIC DNA]</scope>
    <source>
        <strain evidence="9 10">SARL4B</strain>
    </source>
</reference>
<evidence type="ECO:0000256" key="4">
    <source>
        <dbReference type="ARBA" id="ARBA00022993"/>
    </source>
</evidence>
<evidence type="ECO:0000256" key="1">
    <source>
        <dbReference type="ARBA" id="ARBA00005033"/>
    </source>
</evidence>
<protein>
    <recommendedName>
        <fullName evidence="5">3-methyl-2-oxobutanoate hydroxymethyltransferase</fullName>
        <ecNumber evidence="5">2.1.2.11</ecNumber>
    </recommendedName>
    <alternativeName>
        <fullName evidence="5">Ketopantoate hydroxymethyltransferase</fullName>
        <shortName evidence="5">KPHMT</shortName>
    </alternativeName>
</protein>
<dbReference type="GO" id="GO:0005737">
    <property type="term" value="C:cytoplasm"/>
    <property type="evidence" value="ECO:0007669"/>
    <property type="project" value="UniProtKB-SubCell"/>
</dbReference>
<dbReference type="GeneID" id="23798468"/>
<dbReference type="PATRIC" id="fig|1033806.13.peg.889"/>
<comment type="subunit">
    <text evidence="5">Homodecamer; pentamer of dimers.</text>
</comment>
<dbReference type="EC" id="2.1.2.11" evidence="5"/>
<dbReference type="EMBL" id="AFNT02000008">
    <property type="protein sequence ID" value="ERJ06961.1"/>
    <property type="molecule type" value="Genomic_DNA"/>
</dbReference>
<gene>
    <name evidence="5 9" type="primary">panB</name>
    <name evidence="9" type="ORF">HLRTI_001039</name>
</gene>
<comment type="subcellular location">
    <subcellularLocation>
        <location evidence="5">Cytoplasm</location>
    </subcellularLocation>
</comment>
<evidence type="ECO:0000256" key="7">
    <source>
        <dbReference type="PIRSR" id="PIRSR000388-2"/>
    </source>
</evidence>
<dbReference type="Proteomes" id="UP000003861">
    <property type="component" value="Unassembled WGS sequence"/>
</dbReference>
<dbReference type="UniPathway" id="UPA00241"/>
<dbReference type="GO" id="GO:0015940">
    <property type="term" value="P:pantothenate biosynthetic process"/>
    <property type="evidence" value="ECO:0007669"/>
    <property type="project" value="UniProtKB-UniRule"/>
</dbReference>
<dbReference type="PANTHER" id="PTHR20881:SF0">
    <property type="entry name" value="3-METHYL-2-OXOBUTANOATE HYDROXYMETHYLTRANSFERASE"/>
    <property type="match status" value="1"/>
</dbReference>
<comment type="similarity">
    <text evidence="2 5">Belongs to the PanB family.</text>
</comment>
<name>U2E4V4_9EURY</name>
<comment type="pathway">
    <text evidence="1">Cofactor biosynthesis; (R)-pantothenate biosynthesis; (R)-pantoate from 3-methyl-2-oxobutanoate: step 1/2.</text>
</comment>
<dbReference type="GO" id="GO:0032259">
    <property type="term" value="P:methylation"/>
    <property type="evidence" value="ECO:0007669"/>
    <property type="project" value="UniProtKB-KW"/>
</dbReference>
<dbReference type="GO" id="GO:0008168">
    <property type="term" value="F:methyltransferase activity"/>
    <property type="evidence" value="ECO:0007669"/>
    <property type="project" value="UniProtKB-KW"/>
</dbReference>
<keyword evidence="4 5" id="KW-0173">Coenzyme A biosynthesis</keyword>
<dbReference type="HAMAP" id="MF_00156">
    <property type="entry name" value="PanB"/>
    <property type="match status" value="1"/>
</dbReference>
<feature type="binding site" evidence="5 8">
    <location>
        <position position="113"/>
    </location>
    <ligand>
        <name>Mg(2+)</name>
        <dbReference type="ChEBI" id="CHEBI:18420"/>
    </ligand>
</feature>
<evidence type="ECO:0000313" key="9">
    <source>
        <dbReference type="EMBL" id="ERJ06961.1"/>
    </source>
</evidence>
<dbReference type="GO" id="GO:0000287">
    <property type="term" value="F:magnesium ion binding"/>
    <property type="evidence" value="ECO:0007669"/>
    <property type="project" value="TreeGrafter"/>
</dbReference>
<feature type="binding site" evidence="5 8">
    <location>
        <position position="42"/>
    </location>
    <ligand>
        <name>Mg(2+)</name>
        <dbReference type="ChEBI" id="CHEBI:18420"/>
    </ligand>
</feature>
<comment type="function">
    <text evidence="5">Catalyzes the reversible reaction in which hydroxymethyl group from 5,10-methylenetetrahydrofolate is transferred onto alpha-ketoisovalerate to form ketopantoate.</text>
</comment>
<evidence type="ECO:0000256" key="2">
    <source>
        <dbReference type="ARBA" id="ARBA00008676"/>
    </source>
</evidence>
<keyword evidence="5 8" id="KW-0460">Magnesium</keyword>
<dbReference type="FunFam" id="3.20.20.60:FF:000003">
    <property type="entry name" value="3-methyl-2-oxobutanoate hydroxymethyltransferase"/>
    <property type="match status" value="1"/>
</dbReference>
<feature type="binding site" evidence="5 7">
    <location>
        <position position="111"/>
    </location>
    <ligand>
        <name>3-methyl-2-oxobutanoate</name>
        <dbReference type="ChEBI" id="CHEBI:11851"/>
    </ligand>
</feature>
<comment type="pathway">
    <text evidence="5">Cofactor biosynthesis; coenzyme A biosynthesis.</text>
</comment>
<dbReference type="InterPro" id="IPR040442">
    <property type="entry name" value="Pyrv_kinase-like_dom_sf"/>
</dbReference>
<feature type="binding site" evidence="5 8">
    <location>
        <position position="81"/>
    </location>
    <ligand>
        <name>Mg(2+)</name>
        <dbReference type="ChEBI" id="CHEBI:18420"/>
    </ligand>
</feature>
<dbReference type="SUPFAM" id="SSF51621">
    <property type="entry name" value="Phosphoenolpyruvate/pyruvate domain"/>
    <property type="match status" value="1"/>
</dbReference>
<comment type="cofactor">
    <cofactor evidence="5 8">
        <name>Mg(2+)</name>
        <dbReference type="ChEBI" id="CHEBI:18420"/>
    </cofactor>
    <text evidence="5 8">Binds 1 Mg(2+) ion per subunit.</text>
</comment>
<evidence type="ECO:0000256" key="5">
    <source>
        <dbReference type="HAMAP-Rule" id="MF_00156"/>
    </source>
</evidence>
<accession>U2E4V4</accession>
<dbReference type="RefSeq" id="WP_008525092.1">
    <property type="nucleotide sequence ID" value="NC_021921.1"/>
</dbReference>
<dbReference type="GO" id="GO:0015937">
    <property type="term" value="P:coenzyme A biosynthetic process"/>
    <property type="evidence" value="ECO:0007669"/>
    <property type="project" value="UniProtKB-UniRule"/>
</dbReference>